<name>A0ABV0IU22_9NEIS</name>
<evidence type="ECO:0000313" key="1">
    <source>
        <dbReference type="EMBL" id="MEO9384608.1"/>
    </source>
</evidence>
<organism evidence="1 2">
    <name type="scientific">Chromobacterium phragmitis</name>
    <dbReference type="NCBI Taxonomy" id="2202141"/>
    <lineage>
        <taxon>Bacteria</taxon>
        <taxon>Pseudomonadati</taxon>
        <taxon>Pseudomonadota</taxon>
        <taxon>Betaproteobacteria</taxon>
        <taxon>Neisseriales</taxon>
        <taxon>Chromobacteriaceae</taxon>
        <taxon>Chromobacterium</taxon>
    </lineage>
</organism>
<dbReference type="RefSeq" id="WP_347936496.1">
    <property type="nucleotide sequence ID" value="NZ_CP158160.1"/>
</dbReference>
<sequence length="81" mass="8979">MEVHDIAPKRTCETFCFFIQNAHCPAMIGMSGRRMARCAALKGDVDGRAIVWDGRQAAARKRDEAGWLSPAMQHGKTFLEG</sequence>
<proteinExistence type="predicted"/>
<protein>
    <submittedName>
        <fullName evidence="1">Uncharacterized protein</fullName>
    </submittedName>
</protein>
<dbReference type="EMBL" id="JBDXMI010000001">
    <property type="protein sequence ID" value="MEO9384608.1"/>
    <property type="molecule type" value="Genomic_DNA"/>
</dbReference>
<evidence type="ECO:0000313" key="2">
    <source>
        <dbReference type="Proteomes" id="UP001462502"/>
    </source>
</evidence>
<gene>
    <name evidence="1" type="ORF">ABI908_10925</name>
</gene>
<comment type="caution">
    <text evidence="1">The sequence shown here is derived from an EMBL/GenBank/DDBJ whole genome shotgun (WGS) entry which is preliminary data.</text>
</comment>
<keyword evidence="2" id="KW-1185">Reference proteome</keyword>
<accession>A0ABV0IU22</accession>
<reference evidence="1 2" key="1">
    <citation type="submission" date="2024-05" db="EMBL/GenBank/DDBJ databases">
        <authorList>
            <person name="De Oliveira J.P."/>
            <person name="Noriler S.A."/>
            <person name="De Oliveira A.G."/>
            <person name="Sipoli D.S."/>
        </authorList>
    </citation>
    <scope>NUCLEOTIDE SEQUENCE [LARGE SCALE GENOMIC DNA]</scope>
    <source>
        <strain evidence="1 2">LABIM192</strain>
    </source>
</reference>
<dbReference type="Proteomes" id="UP001462502">
    <property type="component" value="Unassembled WGS sequence"/>
</dbReference>